<reference evidence="2 3" key="1">
    <citation type="submission" date="2020-01" db="EMBL/GenBank/DDBJ databases">
        <authorList>
            <person name="Gupta K D."/>
        </authorList>
    </citation>
    <scope>NUCLEOTIDE SEQUENCE [LARGE SCALE GENOMIC DNA]</scope>
</reference>
<dbReference type="Proteomes" id="UP000467700">
    <property type="component" value="Unassembled WGS sequence"/>
</dbReference>
<dbReference type="InterPro" id="IPR007967">
    <property type="entry name" value="GSKIP_dom"/>
</dbReference>
<name>A0A8S0VQX6_CYCAE</name>
<dbReference type="InterPro" id="IPR023231">
    <property type="entry name" value="GSKIP_dom_sf"/>
</dbReference>
<dbReference type="SUPFAM" id="SSF103107">
    <property type="entry name" value="Hypothetical protein c14orf129, hspc210"/>
    <property type="match status" value="1"/>
</dbReference>
<dbReference type="Pfam" id="PF05303">
    <property type="entry name" value="GSKIP_dom"/>
    <property type="match status" value="1"/>
</dbReference>
<sequence length="122" mass="13034">MPGSASSPTSFYAGELQRALKEQAFGIKAFTMGSTSSQQATASVVLLEGHHLVIQLTTQGYMVTNSSSASTGVRVYETVDDLLQLSSPIEAFLNDITAQNLMKLNPLAVDGVKNTENRGFYA</sequence>
<feature type="domain" description="GSKIP" evidence="1">
    <location>
        <begin position="15"/>
        <end position="88"/>
    </location>
</feature>
<gene>
    <name evidence="2" type="ORF">AAE3_LOCUS3628</name>
</gene>
<dbReference type="OrthoDB" id="5804279at2759"/>
<evidence type="ECO:0000313" key="2">
    <source>
        <dbReference type="EMBL" id="CAA7261505.1"/>
    </source>
</evidence>
<protein>
    <recommendedName>
        <fullName evidence="1">GSKIP domain-containing protein</fullName>
    </recommendedName>
</protein>
<dbReference type="Gene3D" id="3.30.2280.10">
    <property type="entry name" value="Hypothetical protein (hspc210)"/>
    <property type="match status" value="1"/>
</dbReference>
<accession>A0A8S0VQX6</accession>
<evidence type="ECO:0000313" key="3">
    <source>
        <dbReference type="Proteomes" id="UP000467700"/>
    </source>
</evidence>
<organism evidence="2 3">
    <name type="scientific">Cyclocybe aegerita</name>
    <name type="common">Black poplar mushroom</name>
    <name type="synonym">Agrocybe aegerita</name>
    <dbReference type="NCBI Taxonomy" id="1973307"/>
    <lineage>
        <taxon>Eukaryota</taxon>
        <taxon>Fungi</taxon>
        <taxon>Dikarya</taxon>
        <taxon>Basidiomycota</taxon>
        <taxon>Agaricomycotina</taxon>
        <taxon>Agaricomycetes</taxon>
        <taxon>Agaricomycetidae</taxon>
        <taxon>Agaricales</taxon>
        <taxon>Agaricineae</taxon>
        <taxon>Bolbitiaceae</taxon>
        <taxon>Cyclocybe</taxon>
    </lineage>
</organism>
<dbReference type="AlphaFoldDB" id="A0A8S0VQX6"/>
<proteinExistence type="predicted"/>
<dbReference type="EMBL" id="CACVBS010000033">
    <property type="protein sequence ID" value="CAA7261505.1"/>
    <property type="molecule type" value="Genomic_DNA"/>
</dbReference>
<evidence type="ECO:0000259" key="1">
    <source>
        <dbReference type="Pfam" id="PF05303"/>
    </source>
</evidence>
<comment type="caution">
    <text evidence="2">The sequence shown here is derived from an EMBL/GenBank/DDBJ whole genome shotgun (WGS) entry which is preliminary data.</text>
</comment>
<keyword evidence="3" id="KW-1185">Reference proteome</keyword>